<proteinExistence type="inferred from homology"/>
<feature type="domain" description="AB hydrolase-1" evidence="3">
    <location>
        <begin position="91"/>
        <end position="204"/>
    </location>
</feature>
<dbReference type="AlphaFoldDB" id="A0A369QJ83"/>
<keyword evidence="5" id="KW-1185">Reference proteome</keyword>
<dbReference type="PANTHER" id="PTHR43798:SF33">
    <property type="entry name" value="HYDROLASE, PUTATIVE (AFU_ORTHOLOGUE AFUA_2G14860)-RELATED"/>
    <property type="match status" value="1"/>
</dbReference>
<comment type="caution">
    <text evidence="4">The sequence shown here is derived from an EMBL/GenBank/DDBJ whole genome shotgun (WGS) entry which is preliminary data.</text>
</comment>
<dbReference type="PRINTS" id="PR00793">
    <property type="entry name" value="PROAMNOPTASE"/>
</dbReference>
<reference evidence="4 5" key="1">
    <citation type="submission" date="2018-04" db="EMBL/GenBank/DDBJ databases">
        <title>Adhaeribacter sp. HMF7616 genome sequencing and assembly.</title>
        <authorList>
            <person name="Kang H."/>
            <person name="Kang J."/>
            <person name="Cha I."/>
            <person name="Kim H."/>
            <person name="Joh K."/>
        </authorList>
    </citation>
    <scope>NUCLEOTIDE SEQUENCE [LARGE SCALE GENOMIC DNA]</scope>
    <source>
        <strain evidence="4 5">HMF7616</strain>
    </source>
</reference>
<evidence type="ECO:0000313" key="5">
    <source>
        <dbReference type="Proteomes" id="UP000253919"/>
    </source>
</evidence>
<dbReference type="InterPro" id="IPR000073">
    <property type="entry name" value="AB_hydrolase_1"/>
</dbReference>
<dbReference type="InterPro" id="IPR050266">
    <property type="entry name" value="AB_hydrolase_sf"/>
</dbReference>
<comment type="similarity">
    <text evidence="1">Belongs to the peptidase S33 family.</text>
</comment>
<name>A0A369QJ83_9BACT</name>
<dbReference type="GO" id="GO:0004177">
    <property type="term" value="F:aminopeptidase activity"/>
    <property type="evidence" value="ECO:0007669"/>
    <property type="project" value="UniProtKB-KW"/>
</dbReference>
<dbReference type="Pfam" id="PF00561">
    <property type="entry name" value="Abhydrolase_1"/>
    <property type="match status" value="1"/>
</dbReference>
<evidence type="ECO:0000256" key="2">
    <source>
        <dbReference type="ARBA" id="ARBA00022801"/>
    </source>
</evidence>
<dbReference type="GO" id="GO:0016020">
    <property type="term" value="C:membrane"/>
    <property type="evidence" value="ECO:0007669"/>
    <property type="project" value="TreeGrafter"/>
</dbReference>
<keyword evidence="4" id="KW-0031">Aminopeptidase</keyword>
<dbReference type="InterPro" id="IPR029058">
    <property type="entry name" value="AB_hydrolase_fold"/>
</dbReference>
<dbReference type="EC" id="3.4.11.5" evidence="4"/>
<dbReference type="GO" id="GO:0006508">
    <property type="term" value="P:proteolysis"/>
    <property type="evidence" value="ECO:0007669"/>
    <property type="project" value="InterPro"/>
</dbReference>
<dbReference type="SUPFAM" id="SSF53474">
    <property type="entry name" value="alpha/beta-Hydrolases"/>
    <property type="match status" value="1"/>
</dbReference>
<keyword evidence="4" id="KW-0645">Protease</keyword>
<dbReference type="PANTHER" id="PTHR43798">
    <property type="entry name" value="MONOACYLGLYCEROL LIPASE"/>
    <property type="match status" value="1"/>
</dbReference>
<dbReference type="EMBL" id="QASA01000001">
    <property type="protein sequence ID" value="RDC62348.1"/>
    <property type="molecule type" value="Genomic_DNA"/>
</dbReference>
<dbReference type="Gene3D" id="3.40.50.1820">
    <property type="entry name" value="alpha/beta hydrolase"/>
    <property type="match status" value="1"/>
</dbReference>
<evidence type="ECO:0000313" key="4">
    <source>
        <dbReference type="EMBL" id="RDC62348.1"/>
    </source>
</evidence>
<dbReference type="Proteomes" id="UP000253919">
    <property type="component" value="Unassembled WGS sequence"/>
</dbReference>
<gene>
    <name evidence="4" type="ORF">AHMF7616_00941</name>
</gene>
<evidence type="ECO:0000259" key="3">
    <source>
        <dbReference type="Pfam" id="PF00561"/>
    </source>
</evidence>
<evidence type="ECO:0000256" key="1">
    <source>
        <dbReference type="ARBA" id="ARBA00010088"/>
    </source>
</evidence>
<dbReference type="InterPro" id="IPR002410">
    <property type="entry name" value="Peptidase_S33"/>
</dbReference>
<sequence length="344" mass="39406">MKFYCFKHIPLYKISYIPLIQQDLLIFNPKLLKLVFSFQAIFCPEQNALLIYLILSFTIPVIIQKRPTELSIQNKDVTLFTLFYPNPGKETVILLHGGPSVPEGLSFIVHYLLSNYQVITFHQRGTRRSPTASNNFSLESYIADINTLANYFKLTLFHLFGHSWGGLYAQVYAQEYASRLLSLFLCSPASGTGSHWKDTVLEIADYNKRKCSYTEWVAMQAQSALGLLGSDMAYKKFYGQALRNFSRGFKEVHPENFATDCIKAKAINQTVKAILKYPLLPEKIIPPYPLTIAYGARDIYGKSKKYVMRRYPTIPIIFIPESGHIPWSHNTAVFVQILDEHYSK</sequence>
<keyword evidence="2 4" id="KW-0378">Hydrolase</keyword>
<protein>
    <submittedName>
        <fullName evidence="4">Prolyl aminopeptidase</fullName>
        <ecNumber evidence="4">3.4.11.5</ecNumber>
    </submittedName>
</protein>
<accession>A0A369QJ83</accession>
<organism evidence="4 5">
    <name type="scientific">Adhaeribacter pallidiroseus</name>
    <dbReference type="NCBI Taxonomy" id="2072847"/>
    <lineage>
        <taxon>Bacteria</taxon>
        <taxon>Pseudomonadati</taxon>
        <taxon>Bacteroidota</taxon>
        <taxon>Cytophagia</taxon>
        <taxon>Cytophagales</taxon>
        <taxon>Hymenobacteraceae</taxon>
        <taxon>Adhaeribacter</taxon>
    </lineage>
</organism>